<dbReference type="SUPFAM" id="SSF49303">
    <property type="entry name" value="beta-Galactosidase/glucuronidase domain"/>
    <property type="match status" value="1"/>
</dbReference>
<evidence type="ECO:0000256" key="4">
    <source>
        <dbReference type="ARBA" id="ARBA00022801"/>
    </source>
</evidence>
<dbReference type="InterPro" id="IPR050887">
    <property type="entry name" value="Beta-mannosidase_GH2"/>
</dbReference>
<dbReference type="PANTHER" id="PTHR43730">
    <property type="entry name" value="BETA-MANNOSIDASE"/>
    <property type="match status" value="1"/>
</dbReference>
<keyword evidence="5" id="KW-0326">Glycosidase</keyword>
<dbReference type="KEGG" id="atq:GH723_01870"/>
<evidence type="ECO:0000256" key="2">
    <source>
        <dbReference type="ARBA" id="ARBA00007401"/>
    </source>
</evidence>
<evidence type="ECO:0000256" key="5">
    <source>
        <dbReference type="ARBA" id="ARBA00023295"/>
    </source>
</evidence>
<feature type="domain" description="Beta-mannosidase-like galactose-binding" evidence="8">
    <location>
        <begin position="162"/>
        <end position="238"/>
    </location>
</feature>
<dbReference type="AlphaFoldDB" id="A0A5Q2RHD4"/>
<evidence type="ECO:0000256" key="1">
    <source>
        <dbReference type="ARBA" id="ARBA00000829"/>
    </source>
</evidence>
<dbReference type="EC" id="3.2.1.25" evidence="3"/>
<evidence type="ECO:0000259" key="8">
    <source>
        <dbReference type="Pfam" id="PF22666"/>
    </source>
</evidence>
<keyword evidence="4" id="KW-0378">Hydrolase</keyword>
<sequence length="849" mass="93025">MPRQQGVLELREDGVLVAEDGGEQRFAGGDAGDGVATHLLLDGDGLPARLAELAEGDRSRHVTDATAARRGSTGRARATVGVGTPGGSVPPVQSVDLSGTWRAVVADEERRRTFADLDADDSSAAGWSDLRVPSHWRSNPAFARTDGPLLTRRRFSLPARGRIDVESTPTGQDRWWLVLDGVAYQGDVWLDGHYVGDTEGYFFPHGFDVTDLLADGDDHVLAVEVTCSPASDRTAKRNLTGSLQHSTWLDPSWNPGGIWRGVRVERSGPLRIRHFRVRCTEASPSRAVLALRAVIDAQEPGTATLRTTVRPHEADDASDPACSHHAVHVLAAGENRVEWTVEVDDPDLWWPHALGAQPLYDVDVDVVPGGDPDEPDAEPDEPVDANSLTGDAAPSDHRRIRTGLRRIEMSDWILSVNGQRLFLKGTNLGPTRQDLAAATPEQVRADVAAAKDLGLDLIRVHSHVARPELYAAADEAGMLVWQDLPLQWAYARSVRHQAVRQAREAVDLLAHHPSVAIWCGHNEPLGVGTVASGTGDDDATAVAERRRRRLGQVLPSWNRSILDRSIRRTLRSVDGTRPVIAHSGVLPHFPQLDGTDSHLWFGWAYGQIGDLARAARLWPRLVRFVSELGAQAVPTRADFCEPHRWPDLDWDELAARHGLRKDLLDRIADPADHDTFADWRVATQRHQAELLRRQVETLRRLKYRPTGGFAQFLLADGHPAISHSVLDHERRPKLGHAALRDACRPVIVVADPLPIADGRRRGRHASTNVDVHVVSDLRVTLVDVEVTAELHRDGADPVTHRWIGRLPADECSRIGTIDVPSGPAGDGTTLRLTVTGSDGDVIATNEYVR</sequence>
<feature type="region of interest" description="Disordered" evidence="6">
    <location>
        <begin position="366"/>
        <end position="395"/>
    </location>
</feature>
<dbReference type="InterPro" id="IPR013783">
    <property type="entry name" value="Ig-like_fold"/>
</dbReference>
<dbReference type="GO" id="GO:0006516">
    <property type="term" value="P:glycoprotein catabolic process"/>
    <property type="evidence" value="ECO:0007669"/>
    <property type="project" value="TreeGrafter"/>
</dbReference>
<name>A0A5Q2RHD4_9ACTN</name>
<dbReference type="Gene3D" id="2.60.40.10">
    <property type="entry name" value="Immunoglobulins"/>
    <property type="match status" value="1"/>
</dbReference>
<protein>
    <recommendedName>
        <fullName evidence="3">beta-mannosidase</fullName>
        <ecNumber evidence="3">3.2.1.25</ecNumber>
    </recommendedName>
</protein>
<dbReference type="PANTHER" id="PTHR43730:SF1">
    <property type="entry name" value="BETA-MANNOSIDASE"/>
    <property type="match status" value="1"/>
</dbReference>
<dbReference type="InterPro" id="IPR036156">
    <property type="entry name" value="Beta-gal/glucu_dom_sf"/>
</dbReference>
<dbReference type="Proteomes" id="UP000334019">
    <property type="component" value="Chromosome"/>
</dbReference>
<accession>A0A5Q2RHD4</accession>
<dbReference type="SUPFAM" id="SSF49785">
    <property type="entry name" value="Galactose-binding domain-like"/>
    <property type="match status" value="1"/>
</dbReference>
<dbReference type="Pfam" id="PF00703">
    <property type="entry name" value="Glyco_hydro_2"/>
    <property type="match status" value="1"/>
</dbReference>
<dbReference type="EMBL" id="CP045851">
    <property type="protein sequence ID" value="QGG93951.1"/>
    <property type="molecule type" value="Genomic_DNA"/>
</dbReference>
<dbReference type="InterPro" id="IPR006102">
    <property type="entry name" value="Ig-like_GH2"/>
</dbReference>
<keyword evidence="10" id="KW-1185">Reference proteome</keyword>
<feature type="compositionally biased region" description="Acidic residues" evidence="6">
    <location>
        <begin position="371"/>
        <end position="383"/>
    </location>
</feature>
<dbReference type="SUPFAM" id="SSF51445">
    <property type="entry name" value="(Trans)glycosidases"/>
    <property type="match status" value="1"/>
</dbReference>
<dbReference type="InterPro" id="IPR017853">
    <property type="entry name" value="GH"/>
</dbReference>
<dbReference type="Pfam" id="PF22666">
    <property type="entry name" value="Glyco_hydro_2_N2"/>
    <property type="match status" value="1"/>
</dbReference>
<proteinExistence type="inferred from homology"/>
<dbReference type="GO" id="GO:0005975">
    <property type="term" value="P:carbohydrate metabolic process"/>
    <property type="evidence" value="ECO:0007669"/>
    <property type="project" value="InterPro"/>
</dbReference>
<reference evidence="9 10" key="1">
    <citation type="submission" date="2019-11" db="EMBL/GenBank/DDBJ databases">
        <authorList>
            <person name="He Y."/>
        </authorList>
    </citation>
    <scope>NUCLEOTIDE SEQUENCE [LARGE SCALE GENOMIC DNA]</scope>
    <source>
        <strain evidence="9 10">SCSIO 58843</strain>
    </source>
</reference>
<comment type="catalytic activity">
    <reaction evidence="1">
        <text>Hydrolysis of terminal, non-reducing beta-D-mannose residues in beta-D-mannosides.</text>
        <dbReference type="EC" id="3.2.1.25"/>
    </reaction>
</comment>
<feature type="domain" description="Glycoside hydrolase family 2 immunoglobulin-like beta-sandwich" evidence="7">
    <location>
        <begin position="271"/>
        <end position="371"/>
    </location>
</feature>
<gene>
    <name evidence="9" type="ORF">GH723_01870</name>
</gene>
<dbReference type="Gene3D" id="3.20.20.80">
    <property type="entry name" value="Glycosidases"/>
    <property type="match status" value="1"/>
</dbReference>
<dbReference type="InterPro" id="IPR054593">
    <property type="entry name" value="Beta-mannosidase-like_N2"/>
</dbReference>
<organism evidence="9 10">
    <name type="scientific">Actinomarinicola tropica</name>
    <dbReference type="NCBI Taxonomy" id="2789776"/>
    <lineage>
        <taxon>Bacteria</taxon>
        <taxon>Bacillati</taxon>
        <taxon>Actinomycetota</taxon>
        <taxon>Acidimicrobiia</taxon>
        <taxon>Acidimicrobiales</taxon>
        <taxon>Iamiaceae</taxon>
        <taxon>Actinomarinicola</taxon>
    </lineage>
</organism>
<dbReference type="InterPro" id="IPR008979">
    <property type="entry name" value="Galactose-bd-like_sf"/>
</dbReference>
<evidence type="ECO:0000313" key="9">
    <source>
        <dbReference type="EMBL" id="QGG93951.1"/>
    </source>
</evidence>
<evidence type="ECO:0000259" key="7">
    <source>
        <dbReference type="Pfam" id="PF00703"/>
    </source>
</evidence>
<comment type="similarity">
    <text evidence="2">Belongs to the glycosyl hydrolase 2 family.</text>
</comment>
<dbReference type="GO" id="GO:0004567">
    <property type="term" value="F:beta-mannosidase activity"/>
    <property type="evidence" value="ECO:0007669"/>
    <property type="project" value="UniProtKB-EC"/>
</dbReference>
<evidence type="ECO:0000313" key="10">
    <source>
        <dbReference type="Proteomes" id="UP000334019"/>
    </source>
</evidence>
<evidence type="ECO:0000256" key="6">
    <source>
        <dbReference type="SAM" id="MobiDB-lite"/>
    </source>
</evidence>
<evidence type="ECO:0000256" key="3">
    <source>
        <dbReference type="ARBA" id="ARBA00012754"/>
    </source>
</evidence>
<dbReference type="Gene3D" id="2.60.120.260">
    <property type="entry name" value="Galactose-binding domain-like"/>
    <property type="match status" value="1"/>
</dbReference>